<evidence type="ECO:0000313" key="16">
    <source>
        <dbReference type="Proteomes" id="UP001152888"/>
    </source>
</evidence>
<dbReference type="GO" id="GO:0005829">
    <property type="term" value="C:cytosol"/>
    <property type="evidence" value="ECO:0007669"/>
    <property type="project" value="TreeGrafter"/>
</dbReference>
<comment type="similarity">
    <text evidence="2 12">Belongs to the zinc-containing alcohol dehydrogenase family. Class-III subfamily.</text>
</comment>
<comment type="catalytic activity">
    <reaction evidence="8">
        <text>S-(hydroxymethyl)glutathione + NADP(+) = S-formylglutathione + NADPH + H(+)</text>
        <dbReference type="Rhea" id="RHEA:19981"/>
        <dbReference type="ChEBI" id="CHEBI:15378"/>
        <dbReference type="ChEBI" id="CHEBI:57688"/>
        <dbReference type="ChEBI" id="CHEBI:57783"/>
        <dbReference type="ChEBI" id="CHEBI:58349"/>
        <dbReference type="ChEBI" id="CHEBI:58758"/>
        <dbReference type="EC" id="1.1.1.284"/>
    </reaction>
</comment>
<dbReference type="FunFam" id="3.90.180.10:FF:000001">
    <property type="entry name" value="S-(hydroxymethyl)glutathione dehydrogenase"/>
    <property type="match status" value="1"/>
</dbReference>
<evidence type="ECO:0000256" key="8">
    <source>
        <dbReference type="ARBA" id="ARBA00047793"/>
    </source>
</evidence>
<keyword evidence="4 12" id="KW-0862">Zinc</keyword>
<dbReference type="GO" id="GO:0051903">
    <property type="term" value="F:S-(hydroxymethyl)glutathione dehydrogenase [NAD(P)+] activity"/>
    <property type="evidence" value="ECO:0007669"/>
    <property type="project" value="UniProtKB-EC"/>
</dbReference>
<keyword evidence="3 12" id="KW-0479">Metal-binding</keyword>
<gene>
    <name evidence="15" type="ORF">ACAOBT_LOCUS10323</name>
</gene>
<proteinExistence type="inferred from homology"/>
<dbReference type="FunFam" id="3.40.50.720:FF:000003">
    <property type="entry name" value="S-(hydroxymethyl)glutathione dehydrogenase"/>
    <property type="match status" value="1"/>
</dbReference>
<evidence type="ECO:0000256" key="11">
    <source>
        <dbReference type="ARBA" id="ARBA00049243"/>
    </source>
</evidence>
<comment type="caution">
    <text evidence="15">The sequence shown here is derived from an EMBL/GenBank/DDBJ whole genome shotgun (WGS) entry which is preliminary data.</text>
</comment>
<evidence type="ECO:0000259" key="14">
    <source>
        <dbReference type="Pfam" id="PF08240"/>
    </source>
</evidence>
<dbReference type="Gene3D" id="3.90.180.10">
    <property type="entry name" value="Medium-chain alcohol dehydrogenases, catalytic domain"/>
    <property type="match status" value="1"/>
</dbReference>
<evidence type="ECO:0000256" key="5">
    <source>
        <dbReference type="ARBA" id="ARBA00023002"/>
    </source>
</evidence>
<dbReference type="EMBL" id="CAKOFQ010006804">
    <property type="protein sequence ID" value="CAH1973022.1"/>
    <property type="molecule type" value="Genomic_DNA"/>
</dbReference>
<sequence>MASEATAGKPITCKAAVAWGPKKDLKMETIEVAPPNAHEVRIKILFTAVCHTDAYTLSGQDPEGIFPVILGHEGAGIVESVGEGVTNVKTGDHVIPLYVPQCGECKFCKSPKTNLCQKIRTTQGKGVMPDGTSRFTCKGKTLYHFMGCSTFTEYTVVADISVAAIHPSAPLEKVCLLGCGVPTGYGAALNTAKVEKGSTCAVWGLGAVGLAVGLGCQVAGAKRIIGVDVNPAKFEIAKKFGFTEFVNPKDYEKPIQEVMVDLTDGGPDFTFECVGNVNTMRAALESCHKGWGVSTIVGVAGAGQEISTRPFQLVTGRVWKGTAFGGWKSRDSVPKLVEEYLLNKLKLDDFISHQLKFEQLNEAFHLMHKGESIRTVLPVST</sequence>
<dbReference type="Pfam" id="PF00107">
    <property type="entry name" value="ADH_zinc_N"/>
    <property type="match status" value="1"/>
</dbReference>
<dbReference type="Proteomes" id="UP001152888">
    <property type="component" value="Unassembled WGS sequence"/>
</dbReference>
<dbReference type="AlphaFoldDB" id="A0A9P0P772"/>
<comment type="catalytic activity">
    <reaction evidence="11">
        <text>a primary alcohol + NAD(+) = an aldehyde + NADH + H(+)</text>
        <dbReference type="Rhea" id="RHEA:10736"/>
        <dbReference type="ChEBI" id="CHEBI:15378"/>
        <dbReference type="ChEBI" id="CHEBI:15734"/>
        <dbReference type="ChEBI" id="CHEBI:17478"/>
        <dbReference type="ChEBI" id="CHEBI:57540"/>
        <dbReference type="ChEBI" id="CHEBI:57945"/>
        <dbReference type="EC" id="1.1.1.1"/>
    </reaction>
</comment>
<dbReference type="InterPro" id="IPR014183">
    <property type="entry name" value="ADH_3"/>
</dbReference>
<dbReference type="InterPro" id="IPR036291">
    <property type="entry name" value="NAD(P)-bd_dom_sf"/>
</dbReference>
<dbReference type="CDD" id="cd08300">
    <property type="entry name" value="alcohol_DH_class_III"/>
    <property type="match status" value="1"/>
</dbReference>
<evidence type="ECO:0000256" key="10">
    <source>
        <dbReference type="ARBA" id="ARBA00049164"/>
    </source>
</evidence>
<comment type="catalytic activity">
    <reaction evidence="9 12">
        <text>S-(hydroxymethyl)glutathione + NAD(+) = S-formylglutathione + NADH + H(+)</text>
        <dbReference type="Rhea" id="RHEA:19985"/>
        <dbReference type="ChEBI" id="CHEBI:15378"/>
        <dbReference type="ChEBI" id="CHEBI:57540"/>
        <dbReference type="ChEBI" id="CHEBI:57688"/>
        <dbReference type="ChEBI" id="CHEBI:57945"/>
        <dbReference type="ChEBI" id="CHEBI:58758"/>
        <dbReference type="EC" id="1.1.1.284"/>
    </reaction>
</comment>
<dbReference type="EC" id="1.1.1.284" evidence="12"/>
<name>A0A9P0P772_ACAOB</name>
<reference evidence="15" key="1">
    <citation type="submission" date="2022-03" db="EMBL/GenBank/DDBJ databases">
        <authorList>
            <person name="Sayadi A."/>
        </authorList>
    </citation>
    <scope>NUCLEOTIDE SEQUENCE</scope>
</reference>
<dbReference type="PANTHER" id="PTHR43880">
    <property type="entry name" value="ALCOHOL DEHYDROGENASE"/>
    <property type="match status" value="1"/>
</dbReference>
<dbReference type="Pfam" id="PF08240">
    <property type="entry name" value="ADH_N"/>
    <property type="match status" value="1"/>
</dbReference>
<dbReference type="InterPro" id="IPR011032">
    <property type="entry name" value="GroES-like_sf"/>
</dbReference>
<dbReference type="InterPro" id="IPR013154">
    <property type="entry name" value="ADH-like_N"/>
</dbReference>
<dbReference type="GO" id="GO:0008270">
    <property type="term" value="F:zinc ion binding"/>
    <property type="evidence" value="ECO:0007669"/>
    <property type="project" value="InterPro"/>
</dbReference>
<dbReference type="InterPro" id="IPR002328">
    <property type="entry name" value="ADH_Zn_CS"/>
</dbReference>
<dbReference type="GO" id="GO:0046294">
    <property type="term" value="P:formaldehyde catabolic process"/>
    <property type="evidence" value="ECO:0007669"/>
    <property type="project" value="InterPro"/>
</dbReference>
<keyword evidence="5 12" id="KW-0560">Oxidoreductase</keyword>
<feature type="domain" description="Alcohol dehydrogenase-like C-terminal" evidence="13">
    <location>
        <begin position="207"/>
        <end position="338"/>
    </location>
</feature>
<dbReference type="PROSITE" id="PS00059">
    <property type="entry name" value="ADH_ZINC"/>
    <property type="match status" value="1"/>
</dbReference>
<dbReference type="Gene3D" id="3.40.50.720">
    <property type="entry name" value="NAD(P)-binding Rossmann-like Domain"/>
    <property type="match status" value="1"/>
</dbReference>
<evidence type="ECO:0000256" key="1">
    <source>
        <dbReference type="ARBA" id="ARBA00001947"/>
    </source>
</evidence>
<dbReference type="SUPFAM" id="SSF50129">
    <property type="entry name" value="GroES-like"/>
    <property type="match status" value="2"/>
</dbReference>
<protein>
    <recommendedName>
        <fullName evidence="7 12">S-(hydroxymethyl)glutathione dehydrogenase</fullName>
        <ecNumber evidence="12">1.1.1.284</ecNumber>
    </recommendedName>
</protein>
<dbReference type="InterPro" id="IPR013149">
    <property type="entry name" value="ADH-like_C"/>
</dbReference>
<dbReference type="NCBIfam" id="TIGR02818">
    <property type="entry name" value="adh_III_F_hyde"/>
    <property type="match status" value="1"/>
</dbReference>
<evidence type="ECO:0000259" key="13">
    <source>
        <dbReference type="Pfam" id="PF00107"/>
    </source>
</evidence>
<keyword evidence="6 12" id="KW-0520">NAD</keyword>
<comment type="cofactor">
    <cofactor evidence="1 12">
        <name>Zn(2+)</name>
        <dbReference type="ChEBI" id="CHEBI:29105"/>
    </cofactor>
</comment>
<dbReference type="GO" id="GO:0004022">
    <property type="term" value="F:alcohol dehydrogenase (NAD+) activity"/>
    <property type="evidence" value="ECO:0007669"/>
    <property type="project" value="UniProtKB-EC"/>
</dbReference>
<evidence type="ECO:0000256" key="6">
    <source>
        <dbReference type="ARBA" id="ARBA00023027"/>
    </source>
</evidence>
<evidence type="ECO:0000256" key="7">
    <source>
        <dbReference type="ARBA" id="ARBA00032767"/>
    </source>
</evidence>
<accession>A0A9P0P772</accession>
<evidence type="ECO:0000256" key="12">
    <source>
        <dbReference type="RuleBase" id="RU362016"/>
    </source>
</evidence>
<dbReference type="PANTHER" id="PTHR43880:SF12">
    <property type="entry name" value="ALCOHOL DEHYDROGENASE CLASS-3"/>
    <property type="match status" value="1"/>
</dbReference>
<evidence type="ECO:0000313" key="15">
    <source>
        <dbReference type="EMBL" id="CAH1973022.1"/>
    </source>
</evidence>
<evidence type="ECO:0000256" key="9">
    <source>
        <dbReference type="ARBA" id="ARBA00048110"/>
    </source>
</evidence>
<dbReference type="SUPFAM" id="SSF51735">
    <property type="entry name" value="NAD(P)-binding Rossmann-fold domains"/>
    <property type="match status" value="1"/>
</dbReference>
<feature type="domain" description="Alcohol dehydrogenase-like N-terminal" evidence="14">
    <location>
        <begin position="37"/>
        <end position="159"/>
    </location>
</feature>
<organism evidence="15 16">
    <name type="scientific">Acanthoscelides obtectus</name>
    <name type="common">Bean weevil</name>
    <name type="synonym">Bruchus obtectus</name>
    <dbReference type="NCBI Taxonomy" id="200917"/>
    <lineage>
        <taxon>Eukaryota</taxon>
        <taxon>Metazoa</taxon>
        <taxon>Ecdysozoa</taxon>
        <taxon>Arthropoda</taxon>
        <taxon>Hexapoda</taxon>
        <taxon>Insecta</taxon>
        <taxon>Pterygota</taxon>
        <taxon>Neoptera</taxon>
        <taxon>Endopterygota</taxon>
        <taxon>Coleoptera</taxon>
        <taxon>Polyphaga</taxon>
        <taxon>Cucujiformia</taxon>
        <taxon>Chrysomeloidea</taxon>
        <taxon>Chrysomelidae</taxon>
        <taxon>Bruchinae</taxon>
        <taxon>Bruchini</taxon>
        <taxon>Acanthoscelides</taxon>
    </lineage>
</organism>
<evidence type="ECO:0000256" key="3">
    <source>
        <dbReference type="ARBA" id="ARBA00022723"/>
    </source>
</evidence>
<evidence type="ECO:0000256" key="4">
    <source>
        <dbReference type="ARBA" id="ARBA00022833"/>
    </source>
</evidence>
<dbReference type="OrthoDB" id="417550at2759"/>
<comment type="catalytic activity">
    <reaction evidence="10">
        <text>a secondary alcohol + NAD(+) = a ketone + NADH + H(+)</text>
        <dbReference type="Rhea" id="RHEA:10740"/>
        <dbReference type="ChEBI" id="CHEBI:15378"/>
        <dbReference type="ChEBI" id="CHEBI:17087"/>
        <dbReference type="ChEBI" id="CHEBI:35681"/>
        <dbReference type="ChEBI" id="CHEBI:57540"/>
        <dbReference type="ChEBI" id="CHEBI:57945"/>
        <dbReference type="EC" id="1.1.1.1"/>
    </reaction>
</comment>
<keyword evidence="16" id="KW-1185">Reference proteome</keyword>
<evidence type="ECO:0000256" key="2">
    <source>
        <dbReference type="ARBA" id="ARBA00010902"/>
    </source>
</evidence>